<accession>S8DSI9</accession>
<dbReference type="AlphaFoldDB" id="S8DSI9"/>
<evidence type="ECO:0000313" key="1">
    <source>
        <dbReference type="EMBL" id="EPS62782.1"/>
    </source>
</evidence>
<reference evidence="1 2" key="1">
    <citation type="journal article" date="2013" name="BMC Genomics">
        <title>The miniature genome of a carnivorous plant Genlisea aurea contains a low number of genes and short non-coding sequences.</title>
        <authorList>
            <person name="Leushkin E.V."/>
            <person name="Sutormin R.A."/>
            <person name="Nabieva E.R."/>
            <person name="Penin A.A."/>
            <person name="Kondrashov A.S."/>
            <person name="Logacheva M.D."/>
        </authorList>
    </citation>
    <scope>NUCLEOTIDE SEQUENCE [LARGE SCALE GENOMIC DNA]</scope>
</reference>
<gene>
    <name evidence="1" type="ORF">M569_12007</name>
</gene>
<dbReference type="Proteomes" id="UP000015453">
    <property type="component" value="Unassembled WGS sequence"/>
</dbReference>
<sequence length="148" mass="16295">MWERAAPPQILIIPNPTVFVLWRATFFQTFTSTSHFFPEAEERRCEANKSGAMGSPLYSPPVVGAITFVHDLDNVGRNDLHTLDEVDGFSLDSPAVPSGRALVGLRGKNRRQKCGKKVAKVAKSLGRLQLLCDVRCERLCVSNGNCPP</sequence>
<comment type="caution">
    <text evidence="1">The sequence shown here is derived from an EMBL/GenBank/DDBJ whole genome shotgun (WGS) entry which is preliminary data.</text>
</comment>
<name>S8DSI9_9LAMI</name>
<protein>
    <submittedName>
        <fullName evidence="1">Uncharacterized protein</fullName>
    </submittedName>
</protein>
<organism evidence="1 2">
    <name type="scientific">Genlisea aurea</name>
    <dbReference type="NCBI Taxonomy" id="192259"/>
    <lineage>
        <taxon>Eukaryota</taxon>
        <taxon>Viridiplantae</taxon>
        <taxon>Streptophyta</taxon>
        <taxon>Embryophyta</taxon>
        <taxon>Tracheophyta</taxon>
        <taxon>Spermatophyta</taxon>
        <taxon>Magnoliopsida</taxon>
        <taxon>eudicotyledons</taxon>
        <taxon>Gunneridae</taxon>
        <taxon>Pentapetalae</taxon>
        <taxon>asterids</taxon>
        <taxon>lamiids</taxon>
        <taxon>Lamiales</taxon>
        <taxon>Lentibulariaceae</taxon>
        <taxon>Genlisea</taxon>
    </lineage>
</organism>
<evidence type="ECO:0000313" key="2">
    <source>
        <dbReference type="Proteomes" id="UP000015453"/>
    </source>
</evidence>
<proteinExistence type="predicted"/>
<keyword evidence="2" id="KW-1185">Reference proteome</keyword>
<dbReference type="EMBL" id="AUSU01005902">
    <property type="protein sequence ID" value="EPS62782.1"/>
    <property type="molecule type" value="Genomic_DNA"/>
</dbReference>